<evidence type="ECO:0008006" key="4">
    <source>
        <dbReference type="Google" id="ProtNLM"/>
    </source>
</evidence>
<proteinExistence type="predicted"/>
<evidence type="ECO:0000313" key="2">
    <source>
        <dbReference type="EMBL" id="MFC6396946.1"/>
    </source>
</evidence>
<keyword evidence="3" id="KW-1185">Reference proteome</keyword>
<dbReference type="Proteomes" id="UP001596266">
    <property type="component" value="Unassembled WGS sequence"/>
</dbReference>
<gene>
    <name evidence="2" type="ORF">ACFP57_08110</name>
</gene>
<dbReference type="EMBL" id="JBHSUA010000016">
    <property type="protein sequence ID" value="MFC6396946.1"/>
    <property type="molecule type" value="Genomic_DNA"/>
</dbReference>
<protein>
    <recommendedName>
        <fullName evidence="4">Multidrug transporter</fullName>
    </recommendedName>
</protein>
<evidence type="ECO:0000256" key="1">
    <source>
        <dbReference type="SAM" id="MobiDB-lite"/>
    </source>
</evidence>
<sequence>MTEYNADTAGTTRDKDFVETIEDNSAEPVVDPRNPELGIDGDSTVGTLDERARAAEEHNRQTGGSLINNAQDDGFDK</sequence>
<evidence type="ECO:0000313" key="3">
    <source>
        <dbReference type="Proteomes" id="UP001596266"/>
    </source>
</evidence>
<accession>A0ABW1X0T7</accession>
<dbReference type="RefSeq" id="WP_343885879.1">
    <property type="nucleotide sequence ID" value="NZ_BAAAKI010000011.1"/>
</dbReference>
<name>A0ABW1X0T7_9ACTN</name>
<comment type="caution">
    <text evidence="2">The sequence shown here is derived from an EMBL/GenBank/DDBJ whole genome shotgun (WGS) entry which is preliminary data.</text>
</comment>
<organism evidence="2 3">
    <name type="scientific">Luteococcus sanguinis</name>
    <dbReference type="NCBI Taxonomy" id="174038"/>
    <lineage>
        <taxon>Bacteria</taxon>
        <taxon>Bacillati</taxon>
        <taxon>Actinomycetota</taxon>
        <taxon>Actinomycetes</taxon>
        <taxon>Propionibacteriales</taxon>
        <taxon>Propionibacteriaceae</taxon>
        <taxon>Luteococcus</taxon>
    </lineage>
</organism>
<feature type="compositionally biased region" description="Basic and acidic residues" evidence="1">
    <location>
        <begin position="48"/>
        <end position="60"/>
    </location>
</feature>
<feature type="region of interest" description="Disordered" evidence="1">
    <location>
        <begin position="1"/>
        <end position="77"/>
    </location>
</feature>
<reference evidence="3" key="1">
    <citation type="journal article" date="2019" name="Int. J. Syst. Evol. Microbiol.">
        <title>The Global Catalogue of Microorganisms (GCM) 10K type strain sequencing project: providing services to taxonomists for standard genome sequencing and annotation.</title>
        <authorList>
            <consortium name="The Broad Institute Genomics Platform"/>
            <consortium name="The Broad Institute Genome Sequencing Center for Infectious Disease"/>
            <person name="Wu L."/>
            <person name="Ma J."/>
        </authorList>
    </citation>
    <scope>NUCLEOTIDE SEQUENCE [LARGE SCALE GENOMIC DNA]</scope>
    <source>
        <strain evidence="3">CGMCC 1.15277</strain>
    </source>
</reference>
<feature type="compositionally biased region" description="Polar residues" evidence="1">
    <location>
        <begin position="61"/>
        <end position="71"/>
    </location>
</feature>